<dbReference type="GO" id="GO:0008146">
    <property type="term" value="F:sulfotransferase activity"/>
    <property type="evidence" value="ECO:0007669"/>
    <property type="project" value="InterPro"/>
</dbReference>
<evidence type="ECO:0000313" key="3">
    <source>
        <dbReference type="Proteomes" id="UP000005459"/>
    </source>
</evidence>
<gene>
    <name evidence="2" type="ORF">ThimaDRAFT_4739</name>
</gene>
<dbReference type="STRING" id="768671.ThimaDRAFT_4739"/>
<dbReference type="PANTHER" id="PTHR10605:SF56">
    <property type="entry name" value="BIFUNCTIONAL HEPARAN SULFATE N-DEACETYLASE_N-SULFOTRANSFERASE"/>
    <property type="match status" value="1"/>
</dbReference>
<sequence length="349" mass="39851">MDIESVCAFQLATARACSVSLVVRTDSVSAATQDRFTTVASVYYDWAEHPGINREQSQRRANTKGSSMLPDFIIIGAHKAGTTSLHHYFDQHPDVFMTIVKEPNYFSFDPTNPAHVGAKRSSYRVRSLSDYEALFSTSPPHNRRGEASPSYLHSKSAPFRIKELLPECRIVASLRNPVDRAYSAYLMAFRDGVTTLRVQEIRPGRDTWILQSLYAESLRRYLEVFQDEQLRFVLFDDLNANPSGVMQKLFRFVGVDPEFSVDTTYAFNPGGIPRNPILHRGLNVIKKIPKVQEYVPKSVRRKIANIRDRNLAKAPPLDPEVRSTWLDFFREDILSTQALIRRDLGHWLD</sequence>
<keyword evidence="1 2" id="KW-0808">Transferase</keyword>
<name>F9UII6_9GAMM</name>
<dbReference type="Proteomes" id="UP000005459">
    <property type="component" value="Unassembled WGS sequence"/>
</dbReference>
<evidence type="ECO:0000313" key="2">
    <source>
        <dbReference type="EMBL" id="EGV15968.1"/>
    </source>
</evidence>
<dbReference type="InterPro" id="IPR027417">
    <property type="entry name" value="P-loop_NTPase"/>
</dbReference>
<evidence type="ECO:0000256" key="1">
    <source>
        <dbReference type="ARBA" id="ARBA00022679"/>
    </source>
</evidence>
<dbReference type="PANTHER" id="PTHR10605">
    <property type="entry name" value="HEPARAN SULFATE SULFOTRANSFERASE"/>
    <property type="match status" value="1"/>
</dbReference>
<protein>
    <submittedName>
        <fullName evidence="2">Sulfotransferase</fullName>
    </submittedName>
</protein>
<dbReference type="AlphaFoldDB" id="F9UII6"/>
<dbReference type="eggNOG" id="COG4424">
    <property type="taxonomic scope" value="Bacteria"/>
</dbReference>
<dbReference type="EMBL" id="AFWV01000027">
    <property type="protein sequence ID" value="EGV15968.1"/>
    <property type="molecule type" value="Genomic_DNA"/>
</dbReference>
<accession>F9UII6</accession>
<reference evidence="2 3" key="1">
    <citation type="submission" date="2011-06" db="EMBL/GenBank/DDBJ databases">
        <title>The draft genome of Thiocapsa marina 5811.</title>
        <authorList>
            <consortium name="US DOE Joint Genome Institute (JGI-PGF)"/>
            <person name="Lucas S."/>
            <person name="Han J."/>
            <person name="Cheng J.-F."/>
            <person name="Goodwin L."/>
            <person name="Pitluck S."/>
            <person name="Peters L."/>
            <person name="Land M.L."/>
            <person name="Hauser L."/>
            <person name="Vogl K."/>
            <person name="Liu Z."/>
            <person name="Imhoff J."/>
            <person name="Thiel V."/>
            <person name="Frigaard N.-U."/>
            <person name="Bryant D."/>
            <person name="Woyke T.J."/>
        </authorList>
    </citation>
    <scope>NUCLEOTIDE SEQUENCE [LARGE SCALE GENOMIC DNA]</scope>
    <source>
        <strain evidence="2 3">5811</strain>
    </source>
</reference>
<dbReference type="SUPFAM" id="SSF52540">
    <property type="entry name" value="P-loop containing nucleoside triphosphate hydrolases"/>
    <property type="match status" value="1"/>
</dbReference>
<keyword evidence="3" id="KW-1185">Reference proteome</keyword>
<dbReference type="Gene3D" id="3.40.50.300">
    <property type="entry name" value="P-loop containing nucleotide triphosphate hydrolases"/>
    <property type="match status" value="1"/>
</dbReference>
<organism evidence="2 3">
    <name type="scientific">Thiocapsa marina 5811</name>
    <dbReference type="NCBI Taxonomy" id="768671"/>
    <lineage>
        <taxon>Bacteria</taxon>
        <taxon>Pseudomonadati</taxon>
        <taxon>Pseudomonadota</taxon>
        <taxon>Gammaproteobacteria</taxon>
        <taxon>Chromatiales</taxon>
        <taxon>Chromatiaceae</taxon>
        <taxon>Thiocapsa</taxon>
    </lineage>
</organism>
<dbReference type="InterPro" id="IPR037359">
    <property type="entry name" value="NST/OST"/>
</dbReference>
<proteinExistence type="predicted"/>
<dbReference type="RefSeq" id="WP_007195607.1">
    <property type="nucleotide sequence ID" value="NZ_AFWV01000027.1"/>
</dbReference>
<dbReference type="Pfam" id="PF13469">
    <property type="entry name" value="Sulfotransfer_3"/>
    <property type="match status" value="1"/>
</dbReference>